<dbReference type="PRINTS" id="PR00081">
    <property type="entry name" value="GDHRDH"/>
</dbReference>
<dbReference type="Gene3D" id="3.40.50.720">
    <property type="entry name" value="NAD(P)-binding Rossmann-like Domain"/>
    <property type="match status" value="1"/>
</dbReference>
<evidence type="ECO:0000256" key="2">
    <source>
        <dbReference type="ARBA" id="ARBA00022857"/>
    </source>
</evidence>
<keyword evidence="3" id="KW-0560">Oxidoreductase</keyword>
<dbReference type="RefSeq" id="XP_013282202.1">
    <property type="nucleotide sequence ID" value="XM_013426748.1"/>
</dbReference>
<dbReference type="PROSITE" id="PS00061">
    <property type="entry name" value="ADH_SHORT"/>
    <property type="match status" value="1"/>
</dbReference>
<reference evidence="4 5" key="1">
    <citation type="submission" date="2015-01" db="EMBL/GenBank/DDBJ databases">
        <title>The Genome Sequence of Fonsecaea pedrosoi CBS 271.37.</title>
        <authorList>
            <consortium name="The Broad Institute Genomics Platform"/>
            <person name="Cuomo C."/>
            <person name="de Hoog S."/>
            <person name="Gorbushina A."/>
            <person name="Stielow B."/>
            <person name="Teixiera M."/>
            <person name="Abouelleil A."/>
            <person name="Chapman S.B."/>
            <person name="Priest M."/>
            <person name="Young S.K."/>
            <person name="Wortman J."/>
            <person name="Nusbaum C."/>
            <person name="Birren B."/>
        </authorList>
    </citation>
    <scope>NUCLEOTIDE SEQUENCE [LARGE SCALE GENOMIC DNA]</scope>
    <source>
        <strain evidence="4 5">CBS 271.37</strain>
    </source>
</reference>
<gene>
    <name evidence="4" type="ORF">Z517_08229</name>
</gene>
<dbReference type="HOGENOM" id="CLU_010194_13_2_1"/>
<dbReference type="GO" id="GO:0016616">
    <property type="term" value="F:oxidoreductase activity, acting on the CH-OH group of donors, NAD or NADP as acceptor"/>
    <property type="evidence" value="ECO:0007669"/>
    <property type="project" value="TreeGrafter"/>
</dbReference>
<evidence type="ECO:0000313" key="5">
    <source>
        <dbReference type="Proteomes" id="UP000053029"/>
    </source>
</evidence>
<dbReference type="Pfam" id="PF00106">
    <property type="entry name" value="adh_short"/>
    <property type="match status" value="1"/>
</dbReference>
<dbReference type="EMBL" id="KN846973">
    <property type="protein sequence ID" value="KIW78394.1"/>
    <property type="molecule type" value="Genomic_DNA"/>
</dbReference>
<evidence type="ECO:0000313" key="4">
    <source>
        <dbReference type="EMBL" id="KIW78394.1"/>
    </source>
</evidence>
<dbReference type="InterPro" id="IPR020904">
    <property type="entry name" value="Sc_DH/Rdtase_CS"/>
</dbReference>
<dbReference type="SUPFAM" id="SSF51735">
    <property type="entry name" value="NAD(P)-binding Rossmann-fold domains"/>
    <property type="match status" value="1"/>
</dbReference>
<comment type="similarity">
    <text evidence="1">Belongs to the short-chain dehydrogenases/reductases (SDR) family.</text>
</comment>
<protein>
    <submittedName>
        <fullName evidence="4">Unplaced genomic scaffold supercont1.5, whole genome shotgun sequence</fullName>
    </submittedName>
</protein>
<accession>A0A0D2H152</accession>
<dbReference type="GeneID" id="25307719"/>
<proteinExistence type="inferred from homology"/>
<dbReference type="Proteomes" id="UP000053029">
    <property type="component" value="Unassembled WGS sequence"/>
</dbReference>
<dbReference type="GO" id="GO:0005737">
    <property type="term" value="C:cytoplasm"/>
    <property type="evidence" value="ECO:0007669"/>
    <property type="project" value="TreeGrafter"/>
</dbReference>
<dbReference type="PANTHER" id="PTHR44229">
    <property type="entry name" value="15-HYDROXYPROSTAGLANDIN DEHYDROGENASE [NAD(+)]"/>
    <property type="match status" value="1"/>
</dbReference>
<dbReference type="STRING" id="1442368.A0A0D2H152"/>
<dbReference type="VEuPathDB" id="FungiDB:Z517_08229"/>
<evidence type="ECO:0000256" key="1">
    <source>
        <dbReference type="ARBA" id="ARBA00006484"/>
    </source>
</evidence>
<evidence type="ECO:0000256" key="3">
    <source>
        <dbReference type="ARBA" id="ARBA00023002"/>
    </source>
</evidence>
<name>A0A0D2H152_9EURO</name>
<dbReference type="InterPro" id="IPR002347">
    <property type="entry name" value="SDR_fam"/>
</dbReference>
<dbReference type="AlphaFoldDB" id="A0A0D2H152"/>
<dbReference type="InterPro" id="IPR036291">
    <property type="entry name" value="NAD(P)-bd_dom_sf"/>
</dbReference>
<organism evidence="4 5">
    <name type="scientific">Fonsecaea pedrosoi CBS 271.37</name>
    <dbReference type="NCBI Taxonomy" id="1442368"/>
    <lineage>
        <taxon>Eukaryota</taxon>
        <taxon>Fungi</taxon>
        <taxon>Dikarya</taxon>
        <taxon>Ascomycota</taxon>
        <taxon>Pezizomycotina</taxon>
        <taxon>Eurotiomycetes</taxon>
        <taxon>Chaetothyriomycetidae</taxon>
        <taxon>Chaetothyriales</taxon>
        <taxon>Herpotrichiellaceae</taxon>
        <taxon>Fonsecaea</taxon>
    </lineage>
</organism>
<sequence>MSVGEFPVKGKIVVVTGGGSGICLAFVKLAVQHGAQVLIGDLKLGPEAAAFATSAGPDVVKFVKCDVTDWRDLENLIVVSEREFGDVPDVYVPGAGVFEPEWSNFWNDSEPSKYAQLDINLAHPIKLTRLAIRALVGRNKRGVVCCIASIGGLDGQYAATLYSACKHGVVGLVKSLGDADPEEGVKVVGICPGAVWTPLWTDRPEKMEQYSVASNLSQTPEEVAQLMLDLVQDAKYTGGTVLRCDKTRADVVYRGVTESSAATSGGLRGKLIKGSYDFVRRILRDEREGGKKRASQL</sequence>
<dbReference type="OrthoDB" id="37659at2759"/>
<keyword evidence="5" id="KW-1185">Reference proteome</keyword>
<keyword evidence="2" id="KW-0521">NADP</keyword>
<dbReference type="PANTHER" id="PTHR44229:SF4">
    <property type="entry name" value="15-HYDROXYPROSTAGLANDIN DEHYDROGENASE [NAD(+)]"/>
    <property type="match status" value="1"/>
</dbReference>